<keyword evidence="1 2" id="KW-0238">DNA-binding</keyword>
<dbReference type="RefSeq" id="WP_170226110.1">
    <property type="nucleotide sequence ID" value="NZ_VLKH01000003.1"/>
</dbReference>
<dbReference type="AlphaFoldDB" id="A0A562JF21"/>
<dbReference type="InterPro" id="IPR009057">
    <property type="entry name" value="Homeodomain-like_sf"/>
</dbReference>
<dbReference type="PANTHER" id="PTHR30328:SF54">
    <property type="entry name" value="HTH-TYPE TRANSCRIPTIONAL REPRESSOR SCO4008"/>
    <property type="match status" value="1"/>
</dbReference>
<dbReference type="PROSITE" id="PS50977">
    <property type="entry name" value="HTH_TETR_2"/>
    <property type="match status" value="1"/>
</dbReference>
<dbReference type="SUPFAM" id="SSF48498">
    <property type="entry name" value="Tetracyclin repressor-like, C-terminal domain"/>
    <property type="match status" value="1"/>
</dbReference>
<evidence type="ECO:0000313" key="4">
    <source>
        <dbReference type="EMBL" id="TWH81374.1"/>
    </source>
</evidence>
<sequence>MLDNSKKDKIVQASIEEFSEHGFEKANTDRISQRAEVSKGLIFHYFGSKENLFMTAMNKCIDDALNEFKDLELPKDDFITILMKLMEVKYKFFMNNPMHYRMLVGGFSNSPKKLKDDIEKRYMEIKQIGINILMDIIKGLPMKKNIEANDIVLLMASLTNIIESRYLPLFAEDGSNYEKYYDVVKDEYIRLMNILMYGILEER</sequence>
<dbReference type="GO" id="GO:0003677">
    <property type="term" value="F:DNA binding"/>
    <property type="evidence" value="ECO:0007669"/>
    <property type="project" value="UniProtKB-UniRule"/>
</dbReference>
<feature type="DNA-binding region" description="H-T-H motif" evidence="2">
    <location>
        <begin position="27"/>
        <end position="46"/>
    </location>
</feature>
<organism evidence="4 5">
    <name type="scientific">Sedimentibacter saalensis</name>
    <dbReference type="NCBI Taxonomy" id="130788"/>
    <lineage>
        <taxon>Bacteria</taxon>
        <taxon>Bacillati</taxon>
        <taxon>Bacillota</taxon>
        <taxon>Tissierellia</taxon>
        <taxon>Sedimentibacter</taxon>
    </lineage>
</organism>
<reference evidence="4 5" key="1">
    <citation type="submission" date="2019-07" db="EMBL/GenBank/DDBJ databases">
        <title>Genomic Encyclopedia of Type Strains, Phase I: the one thousand microbial genomes (KMG-I) project.</title>
        <authorList>
            <person name="Kyrpides N."/>
        </authorList>
    </citation>
    <scope>NUCLEOTIDE SEQUENCE [LARGE SCALE GENOMIC DNA]</scope>
    <source>
        <strain evidence="4 5">DSM 13558</strain>
    </source>
</reference>
<dbReference type="PRINTS" id="PR00455">
    <property type="entry name" value="HTHTETR"/>
</dbReference>
<dbReference type="Gene3D" id="1.10.357.10">
    <property type="entry name" value="Tetracycline Repressor, domain 2"/>
    <property type="match status" value="1"/>
</dbReference>
<feature type="domain" description="HTH tetR-type" evidence="3">
    <location>
        <begin position="4"/>
        <end position="64"/>
    </location>
</feature>
<dbReference type="InterPro" id="IPR036271">
    <property type="entry name" value="Tet_transcr_reg_TetR-rel_C_sf"/>
</dbReference>
<dbReference type="InterPro" id="IPR050109">
    <property type="entry name" value="HTH-type_TetR-like_transc_reg"/>
</dbReference>
<dbReference type="Proteomes" id="UP000315343">
    <property type="component" value="Unassembled WGS sequence"/>
</dbReference>
<dbReference type="PANTHER" id="PTHR30328">
    <property type="entry name" value="TRANSCRIPTIONAL REPRESSOR"/>
    <property type="match status" value="1"/>
</dbReference>
<evidence type="ECO:0000256" key="1">
    <source>
        <dbReference type="ARBA" id="ARBA00023125"/>
    </source>
</evidence>
<accession>A0A562JF21</accession>
<dbReference type="Gene3D" id="1.10.10.60">
    <property type="entry name" value="Homeodomain-like"/>
    <property type="match status" value="1"/>
</dbReference>
<evidence type="ECO:0000256" key="2">
    <source>
        <dbReference type="PROSITE-ProRule" id="PRU00335"/>
    </source>
</evidence>
<proteinExistence type="predicted"/>
<dbReference type="Pfam" id="PF00440">
    <property type="entry name" value="TetR_N"/>
    <property type="match status" value="1"/>
</dbReference>
<dbReference type="EMBL" id="VLKH01000003">
    <property type="protein sequence ID" value="TWH81374.1"/>
    <property type="molecule type" value="Genomic_DNA"/>
</dbReference>
<evidence type="ECO:0000313" key="5">
    <source>
        <dbReference type="Proteomes" id="UP000315343"/>
    </source>
</evidence>
<dbReference type="InterPro" id="IPR001647">
    <property type="entry name" value="HTH_TetR"/>
</dbReference>
<evidence type="ECO:0000259" key="3">
    <source>
        <dbReference type="PROSITE" id="PS50977"/>
    </source>
</evidence>
<dbReference type="SUPFAM" id="SSF46689">
    <property type="entry name" value="Homeodomain-like"/>
    <property type="match status" value="1"/>
</dbReference>
<name>A0A562JF21_9FIRM</name>
<keyword evidence="5" id="KW-1185">Reference proteome</keyword>
<dbReference type="GO" id="GO:0006355">
    <property type="term" value="P:regulation of DNA-templated transcription"/>
    <property type="evidence" value="ECO:0007669"/>
    <property type="project" value="UniProtKB-ARBA"/>
</dbReference>
<gene>
    <name evidence="4" type="ORF">LY60_01118</name>
</gene>
<comment type="caution">
    <text evidence="4">The sequence shown here is derived from an EMBL/GenBank/DDBJ whole genome shotgun (WGS) entry which is preliminary data.</text>
</comment>
<protein>
    <submittedName>
        <fullName evidence="4">TetR family transcriptional regulator</fullName>
    </submittedName>
</protein>